<evidence type="ECO:0000256" key="1">
    <source>
        <dbReference type="SAM" id="MobiDB-lite"/>
    </source>
</evidence>
<sequence length="85" mass="9384">MLVYVKKELSAKYAQTRSLSKDNSDSDHSSGEAPARRRTSVTIGTFSGEGILTGEQQKMQAELRRSLRSPELRAEKPFANILSGL</sequence>
<proteinExistence type="predicted"/>
<accession>A0A644YRL9</accession>
<organism evidence="2">
    <name type="scientific">bioreactor metagenome</name>
    <dbReference type="NCBI Taxonomy" id="1076179"/>
    <lineage>
        <taxon>unclassified sequences</taxon>
        <taxon>metagenomes</taxon>
        <taxon>ecological metagenomes</taxon>
    </lineage>
</organism>
<feature type="region of interest" description="Disordered" evidence="1">
    <location>
        <begin position="15"/>
        <end position="40"/>
    </location>
</feature>
<comment type="caution">
    <text evidence="2">The sequence shown here is derived from an EMBL/GenBank/DDBJ whole genome shotgun (WGS) entry which is preliminary data.</text>
</comment>
<dbReference type="AlphaFoldDB" id="A0A644YRL9"/>
<feature type="compositionally biased region" description="Basic and acidic residues" evidence="1">
    <location>
        <begin position="19"/>
        <end position="30"/>
    </location>
</feature>
<reference evidence="2" key="1">
    <citation type="submission" date="2019-08" db="EMBL/GenBank/DDBJ databases">
        <authorList>
            <person name="Kucharzyk K."/>
            <person name="Murdoch R.W."/>
            <person name="Higgins S."/>
            <person name="Loffler F."/>
        </authorList>
    </citation>
    <scope>NUCLEOTIDE SEQUENCE</scope>
</reference>
<evidence type="ECO:0000313" key="2">
    <source>
        <dbReference type="EMBL" id="MPM30521.1"/>
    </source>
</evidence>
<dbReference type="EMBL" id="VSSQ01005809">
    <property type="protein sequence ID" value="MPM30521.1"/>
    <property type="molecule type" value="Genomic_DNA"/>
</dbReference>
<gene>
    <name evidence="2" type="ORF">SDC9_77071</name>
</gene>
<name>A0A644YRL9_9ZZZZ</name>
<protein>
    <submittedName>
        <fullName evidence="2">Uncharacterized protein</fullName>
    </submittedName>
</protein>